<feature type="domain" description="ShKT" evidence="2">
    <location>
        <begin position="16"/>
        <end position="52"/>
    </location>
</feature>
<dbReference type="PANTHER" id="PTHR46707:SF1">
    <property type="entry name" value="COEXPRESSED WITH POLYCYSTINS-RELATED"/>
    <property type="match status" value="1"/>
</dbReference>
<dbReference type="InterPro" id="IPR003582">
    <property type="entry name" value="ShKT_dom"/>
</dbReference>
<accession>A0AAV5USE2</accession>
<dbReference type="Gene3D" id="1.10.10.1940">
    <property type="match status" value="2"/>
</dbReference>
<proteinExistence type="predicted"/>
<feature type="domain" description="ShKT" evidence="2">
    <location>
        <begin position="162"/>
        <end position="201"/>
    </location>
</feature>
<name>A0AAV5USE2_9BILA</name>
<dbReference type="PROSITE" id="PS51670">
    <property type="entry name" value="SHKT"/>
    <property type="match status" value="2"/>
</dbReference>
<protein>
    <recommendedName>
        <fullName evidence="2">ShKT domain-containing protein</fullName>
    </recommendedName>
</protein>
<dbReference type="SMART" id="SM00254">
    <property type="entry name" value="ShKT"/>
    <property type="match status" value="4"/>
</dbReference>
<comment type="caution">
    <text evidence="3">The sequence shown here is derived from an EMBL/GenBank/DDBJ whole genome shotgun (WGS) entry which is preliminary data.</text>
</comment>
<dbReference type="Proteomes" id="UP001432322">
    <property type="component" value="Unassembled WGS sequence"/>
</dbReference>
<feature type="non-terminal residue" evidence="3">
    <location>
        <position position="278"/>
    </location>
</feature>
<dbReference type="EMBL" id="BTSY01000001">
    <property type="protein sequence ID" value="GMT09366.1"/>
    <property type="molecule type" value="Genomic_DNA"/>
</dbReference>
<evidence type="ECO:0000259" key="2">
    <source>
        <dbReference type="PROSITE" id="PS51670"/>
    </source>
</evidence>
<dbReference type="PANTHER" id="PTHR46707">
    <property type="entry name" value="PROTEIN CBG07468"/>
    <property type="match status" value="1"/>
</dbReference>
<sequence length="278" mass="28992">TVIVLLAVVTAAAAQCTGNDHPSCASWKRNNYCTNNSPETVKKYCGVACGFCTRDGFQTALGGGNNLAACVDTNANCASWQATRQFCTNPANSNAMKLQYCCATCRPAVLATRTTVVPSTVGGSTVTGKTRKDTFGLRCLPYSMLFATVALLAFLSGAAAQCTGNDAPQCASWKANAGFCTNTGYTMEMRKQYCGVACGFCNRDGSQTAAGGGSTVEECVDKNANCANWVVTQNFCARADYSNSMKLLYCCKTCRPVIFAPSTPAASTAASGATDATT</sequence>
<feature type="non-terminal residue" evidence="3">
    <location>
        <position position="1"/>
    </location>
</feature>
<keyword evidence="4" id="KW-1185">Reference proteome</keyword>
<evidence type="ECO:0000256" key="1">
    <source>
        <dbReference type="PROSITE-ProRule" id="PRU01005"/>
    </source>
</evidence>
<reference evidence="3" key="1">
    <citation type="submission" date="2023-10" db="EMBL/GenBank/DDBJ databases">
        <title>Genome assembly of Pristionchus species.</title>
        <authorList>
            <person name="Yoshida K."/>
            <person name="Sommer R.J."/>
        </authorList>
    </citation>
    <scope>NUCLEOTIDE SEQUENCE</scope>
    <source>
        <strain evidence="3">RS5133</strain>
    </source>
</reference>
<comment type="caution">
    <text evidence="1">Lacks conserved residue(s) required for the propagation of feature annotation.</text>
</comment>
<organism evidence="3 4">
    <name type="scientific">Pristionchus fissidentatus</name>
    <dbReference type="NCBI Taxonomy" id="1538716"/>
    <lineage>
        <taxon>Eukaryota</taxon>
        <taxon>Metazoa</taxon>
        <taxon>Ecdysozoa</taxon>
        <taxon>Nematoda</taxon>
        <taxon>Chromadorea</taxon>
        <taxon>Rhabditida</taxon>
        <taxon>Rhabditina</taxon>
        <taxon>Diplogasteromorpha</taxon>
        <taxon>Diplogasteroidea</taxon>
        <taxon>Neodiplogasteridae</taxon>
        <taxon>Pristionchus</taxon>
    </lineage>
</organism>
<gene>
    <name evidence="3" type="ORF">PFISCL1PPCAC_663</name>
</gene>
<evidence type="ECO:0000313" key="4">
    <source>
        <dbReference type="Proteomes" id="UP001432322"/>
    </source>
</evidence>
<dbReference type="AlphaFoldDB" id="A0AAV5USE2"/>
<evidence type="ECO:0000313" key="3">
    <source>
        <dbReference type="EMBL" id="GMT09366.1"/>
    </source>
</evidence>
<dbReference type="Pfam" id="PF01549">
    <property type="entry name" value="ShK"/>
    <property type="match status" value="4"/>
</dbReference>